<proteinExistence type="inferred from homology"/>
<feature type="binding site" evidence="1">
    <location>
        <position position="172"/>
    </location>
    <ligand>
        <name>(6S)-NADPHX</name>
        <dbReference type="ChEBI" id="CHEBI:64076"/>
    </ligand>
</feature>
<comment type="caution">
    <text evidence="1">Lacks conserved residue(s) required for the propagation of feature annotation.</text>
</comment>
<keyword evidence="1" id="KW-0521">NADP</keyword>
<reference evidence="3 4" key="1">
    <citation type="submission" date="2024-09" db="EMBL/GenBank/DDBJ databases">
        <authorList>
            <person name="Sun Q."/>
            <person name="Mori K."/>
        </authorList>
    </citation>
    <scope>NUCLEOTIDE SEQUENCE [LARGE SCALE GENOMIC DNA]</scope>
    <source>
        <strain evidence="3 4">KCTC 23076</strain>
    </source>
</reference>
<comment type="cofactor">
    <cofactor evidence="1">
        <name>K(+)</name>
        <dbReference type="ChEBI" id="CHEBI:29103"/>
    </cofactor>
    <text evidence="1">Binds 1 potassium ion per subunit.</text>
</comment>
<keyword evidence="1" id="KW-0630">Potassium</keyword>
<organism evidence="3 4">
    <name type="scientific">Lysobacter korlensis</name>
    <dbReference type="NCBI Taxonomy" id="553636"/>
    <lineage>
        <taxon>Bacteria</taxon>
        <taxon>Pseudomonadati</taxon>
        <taxon>Pseudomonadota</taxon>
        <taxon>Gammaproteobacteria</taxon>
        <taxon>Lysobacterales</taxon>
        <taxon>Lysobacteraceae</taxon>
        <taxon>Lysobacter</taxon>
    </lineage>
</organism>
<feature type="binding site" evidence="1">
    <location>
        <begin position="67"/>
        <end position="71"/>
    </location>
    <ligand>
        <name>(6S)-NADPHX</name>
        <dbReference type="ChEBI" id="CHEBI:64076"/>
    </ligand>
</feature>
<feature type="binding site" evidence="1">
    <location>
        <position position="131"/>
    </location>
    <ligand>
        <name>K(+)</name>
        <dbReference type="ChEBI" id="CHEBI:29103"/>
    </ligand>
</feature>
<keyword evidence="1" id="KW-0520">NAD</keyword>
<dbReference type="RefSeq" id="WP_386668385.1">
    <property type="nucleotide sequence ID" value="NZ_JBHLTG010000002.1"/>
</dbReference>
<accession>A0ABV6RNC4</accession>
<keyword evidence="1" id="KW-0413">Isomerase</keyword>
<comment type="caution">
    <text evidence="3">The sequence shown here is derived from an EMBL/GenBank/DDBJ whole genome shotgun (WGS) entry which is preliminary data.</text>
</comment>
<feature type="binding site" evidence="1">
    <location>
        <position position="175"/>
    </location>
    <ligand>
        <name>K(+)</name>
        <dbReference type="ChEBI" id="CHEBI:29103"/>
    </ligand>
</feature>
<comment type="similarity">
    <text evidence="1">Belongs to the NnrE/AIBP family.</text>
</comment>
<comment type="catalytic activity">
    <reaction evidence="1">
        <text>(6R)-NADHX = (6S)-NADHX</text>
        <dbReference type="Rhea" id="RHEA:32215"/>
        <dbReference type="ChEBI" id="CHEBI:64074"/>
        <dbReference type="ChEBI" id="CHEBI:64075"/>
        <dbReference type="EC" id="5.1.99.6"/>
    </reaction>
</comment>
<evidence type="ECO:0000313" key="4">
    <source>
        <dbReference type="Proteomes" id="UP001589896"/>
    </source>
</evidence>
<gene>
    <name evidence="1" type="primary">nnrE</name>
    <name evidence="3" type="ORF">ACFFGH_11620</name>
</gene>
<dbReference type="PROSITE" id="PS51385">
    <property type="entry name" value="YJEF_N"/>
    <property type="match status" value="1"/>
</dbReference>
<dbReference type="SUPFAM" id="SSF64153">
    <property type="entry name" value="YjeF N-terminal domain-like"/>
    <property type="match status" value="1"/>
</dbReference>
<sequence length="242" mass="25141">MLFVMVLGYSAEQVRAAEAPLLAAGEPLMRRAAGGLAEELRRVLNTRHRRVDGAVQRRLLLLVGPGNNGGDTMFAGAELAAGGTSVSIVPTGSRMHEESLAAALRAGARLKADADADMVSRLASGADIVVDGILGTGTSAENPALRGRARELVAAILPVLDHPIRPDVVAVDLPSGIDPDDGSVPDPVVLPADLTVTFGAVKAGLLLEPARRLAGEVRVIDIGLGPHLERVEPLVRTRDHGP</sequence>
<evidence type="ECO:0000313" key="3">
    <source>
        <dbReference type="EMBL" id="MFC0678487.1"/>
    </source>
</evidence>
<dbReference type="HAMAP" id="MF_01966">
    <property type="entry name" value="NADHX_epimerase"/>
    <property type="match status" value="1"/>
</dbReference>
<name>A0ABV6RNC4_9GAMM</name>
<feature type="binding site" evidence="1">
    <location>
        <position position="68"/>
    </location>
    <ligand>
        <name>K(+)</name>
        <dbReference type="ChEBI" id="CHEBI:29103"/>
    </ligand>
</feature>
<dbReference type="Proteomes" id="UP001589896">
    <property type="component" value="Unassembled WGS sequence"/>
</dbReference>
<evidence type="ECO:0000259" key="2">
    <source>
        <dbReference type="PROSITE" id="PS51385"/>
    </source>
</evidence>
<dbReference type="Gene3D" id="3.40.50.10260">
    <property type="entry name" value="YjeF N-terminal domain"/>
    <property type="match status" value="1"/>
</dbReference>
<protein>
    <recommendedName>
        <fullName evidence="1">NAD(P)H-hydrate epimerase</fullName>
        <ecNumber evidence="1">5.1.99.6</ecNumber>
    </recommendedName>
    <alternativeName>
        <fullName evidence="1">NAD(P)HX epimerase</fullName>
    </alternativeName>
</protein>
<keyword evidence="4" id="KW-1185">Reference proteome</keyword>
<dbReference type="EMBL" id="JBHLTG010000002">
    <property type="protein sequence ID" value="MFC0678487.1"/>
    <property type="molecule type" value="Genomic_DNA"/>
</dbReference>
<feature type="domain" description="YjeF N-terminal" evidence="2">
    <location>
        <begin position="14"/>
        <end position="230"/>
    </location>
</feature>
<comment type="catalytic activity">
    <reaction evidence="1">
        <text>(6R)-NADPHX = (6S)-NADPHX</text>
        <dbReference type="Rhea" id="RHEA:32227"/>
        <dbReference type="ChEBI" id="CHEBI:64076"/>
        <dbReference type="ChEBI" id="CHEBI:64077"/>
        <dbReference type="EC" id="5.1.99.6"/>
    </reaction>
</comment>
<dbReference type="InterPro" id="IPR036652">
    <property type="entry name" value="YjeF_N_dom_sf"/>
</dbReference>
<dbReference type="EC" id="5.1.99.6" evidence="1"/>
<dbReference type="Pfam" id="PF03853">
    <property type="entry name" value="YjeF_N"/>
    <property type="match status" value="1"/>
</dbReference>
<evidence type="ECO:0000256" key="1">
    <source>
        <dbReference type="HAMAP-Rule" id="MF_01966"/>
    </source>
</evidence>
<keyword evidence="1" id="KW-0547">Nucleotide-binding</keyword>
<dbReference type="InterPro" id="IPR004443">
    <property type="entry name" value="YjeF_N_dom"/>
</dbReference>
<keyword evidence="1" id="KW-0479">Metal-binding</keyword>
<comment type="function">
    <text evidence="1">Catalyzes the epimerization of the S- and R-forms of NAD(P)HX, a damaged form of NAD(P)H that is a result of enzymatic or heat-dependent hydration. This is a prerequisite for the S-specific NAD(P)H-hydrate dehydratase to allow the repair of both epimers of NAD(P)HX.</text>
</comment>